<evidence type="ECO:0000313" key="3">
    <source>
        <dbReference type="EMBL" id="MDN4579618.1"/>
    </source>
</evidence>
<dbReference type="EMBL" id="QAID01000043">
    <property type="protein sequence ID" value="MDN4579618.1"/>
    <property type="molecule type" value="Genomic_DNA"/>
</dbReference>
<dbReference type="InterPro" id="IPR029039">
    <property type="entry name" value="Flavoprotein-like_sf"/>
</dbReference>
<sequence>MCGSLRKDSLNRQMLRVAAQGAIDAGGEVTYIDLGEYPMPFYCADAEAESGLPTAARKLQIQIAQSHALLIASPEYNGGYTAVLKNTIDWVSRPQPDGVSGTALYAGKVAAVISASPGPLGGLRSQTALRTVLEKLGMLVIPESFALGHAHEAWFESGELKEVAVARAISDVGRALQRVASRVSVRAD</sequence>
<dbReference type="Pfam" id="PF03358">
    <property type="entry name" value="FMN_red"/>
    <property type="match status" value="1"/>
</dbReference>
<dbReference type="InterPro" id="IPR050712">
    <property type="entry name" value="NAD(P)H-dep_reductase"/>
</dbReference>
<keyword evidence="4" id="KW-1185">Reference proteome</keyword>
<dbReference type="AlphaFoldDB" id="A0AAW7MN78"/>
<evidence type="ECO:0000313" key="5">
    <source>
        <dbReference type="Proteomes" id="UP001172791"/>
    </source>
</evidence>
<dbReference type="InterPro" id="IPR005025">
    <property type="entry name" value="FMN_Rdtase-like_dom"/>
</dbReference>
<dbReference type="PANTHER" id="PTHR30543:SF21">
    <property type="entry name" value="NAD(P)H-DEPENDENT FMN REDUCTASE LOT6"/>
    <property type="match status" value="1"/>
</dbReference>
<dbReference type="Proteomes" id="UP001172791">
    <property type="component" value="Unassembled WGS sequence"/>
</dbReference>
<accession>A0AAW7MN78</accession>
<reference evidence="2" key="1">
    <citation type="submission" date="2018-04" db="EMBL/GenBank/DDBJ databases">
        <authorList>
            <person name="Jy Z."/>
        </authorList>
    </citation>
    <scope>NUCLEOTIDE SEQUENCE</scope>
    <source>
        <strain evidence="3">AS13</strain>
        <strain evidence="2">LA18</strain>
    </source>
</reference>
<dbReference type="SUPFAM" id="SSF52218">
    <property type="entry name" value="Flavoproteins"/>
    <property type="match status" value="1"/>
</dbReference>
<evidence type="ECO:0000313" key="2">
    <source>
        <dbReference type="EMBL" id="MDN4574115.1"/>
    </source>
</evidence>
<dbReference type="EMBL" id="QAIC01000040">
    <property type="protein sequence ID" value="MDN4574115.1"/>
    <property type="molecule type" value="Genomic_DNA"/>
</dbReference>
<dbReference type="GO" id="GO:0005829">
    <property type="term" value="C:cytosol"/>
    <property type="evidence" value="ECO:0007669"/>
    <property type="project" value="TreeGrafter"/>
</dbReference>
<gene>
    <name evidence="2" type="ORF">DBA34_12700</name>
    <name evidence="3" type="ORF">DBB29_16005</name>
</gene>
<protein>
    <submittedName>
        <fullName evidence="2">FMN reductase</fullName>
    </submittedName>
</protein>
<name>A0AAW7MN78_9BURK</name>
<dbReference type="Proteomes" id="UP001172788">
    <property type="component" value="Unassembled WGS sequence"/>
</dbReference>
<organism evidence="2 5">
    <name type="scientific">Pandoraea cepalis</name>
    <dbReference type="NCBI Taxonomy" id="2508294"/>
    <lineage>
        <taxon>Bacteria</taxon>
        <taxon>Pseudomonadati</taxon>
        <taxon>Pseudomonadota</taxon>
        <taxon>Betaproteobacteria</taxon>
        <taxon>Burkholderiales</taxon>
        <taxon>Burkholderiaceae</taxon>
        <taxon>Pandoraea</taxon>
    </lineage>
</organism>
<dbReference type="GO" id="GO:0016491">
    <property type="term" value="F:oxidoreductase activity"/>
    <property type="evidence" value="ECO:0007669"/>
    <property type="project" value="InterPro"/>
</dbReference>
<dbReference type="Gene3D" id="3.40.50.360">
    <property type="match status" value="1"/>
</dbReference>
<comment type="caution">
    <text evidence="2">The sequence shown here is derived from an EMBL/GenBank/DDBJ whole genome shotgun (WGS) entry which is preliminary data.</text>
</comment>
<dbReference type="GO" id="GO:0010181">
    <property type="term" value="F:FMN binding"/>
    <property type="evidence" value="ECO:0007669"/>
    <property type="project" value="TreeGrafter"/>
</dbReference>
<proteinExistence type="predicted"/>
<evidence type="ECO:0000313" key="4">
    <source>
        <dbReference type="Proteomes" id="UP001172788"/>
    </source>
</evidence>
<evidence type="ECO:0000259" key="1">
    <source>
        <dbReference type="Pfam" id="PF03358"/>
    </source>
</evidence>
<dbReference type="PANTHER" id="PTHR30543">
    <property type="entry name" value="CHROMATE REDUCTASE"/>
    <property type="match status" value="1"/>
</dbReference>
<feature type="domain" description="NADPH-dependent FMN reductase-like" evidence="1">
    <location>
        <begin position="2"/>
        <end position="151"/>
    </location>
</feature>